<dbReference type="Pfam" id="PF19135">
    <property type="entry name" value="DUF5818"/>
    <property type="match status" value="1"/>
</dbReference>
<comment type="caution">
    <text evidence="1">The sequence shown here is derived from an EMBL/GenBank/DDBJ whole genome shotgun (WGS) entry which is preliminary data.</text>
</comment>
<dbReference type="InterPro" id="IPR043856">
    <property type="entry name" value="DUF5818"/>
</dbReference>
<name>A0ABT5WQ57_9SPHN</name>
<accession>A0ABT5WQ57</accession>
<dbReference type="EMBL" id="JARESE010000028">
    <property type="protein sequence ID" value="MDE8652141.1"/>
    <property type="molecule type" value="Genomic_DNA"/>
</dbReference>
<organism evidence="1 2">
    <name type="scientific">Novosphingobium album</name>
    <name type="common">ex Liu et al. 2023</name>
    <dbReference type="NCBI Taxonomy" id="3031130"/>
    <lineage>
        <taxon>Bacteria</taxon>
        <taxon>Pseudomonadati</taxon>
        <taxon>Pseudomonadota</taxon>
        <taxon>Alphaproteobacteria</taxon>
        <taxon>Sphingomonadales</taxon>
        <taxon>Sphingomonadaceae</taxon>
        <taxon>Novosphingobium</taxon>
    </lineage>
</organism>
<evidence type="ECO:0000313" key="1">
    <source>
        <dbReference type="EMBL" id="MDE8652141.1"/>
    </source>
</evidence>
<evidence type="ECO:0000313" key="2">
    <source>
        <dbReference type="Proteomes" id="UP001216253"/>
    </source>
</evidence>
<reference evidence="1 2" key="1">
    <citation type="submission" date="2023-03" db="EMBL/GenBank/DDBJ databases">
        <title>NovoSphingobium album sp. nov. isolated from polycyclic aromatic hydrocarbons- and heavy-metal polluted soil.</title>
        <authorList>
            <person name="Liu Z."/>
            <person name="Wang K."/>
        </authorList>
    </citation>
    <scope>NUCLEOTIDE SEQUENCE [LARGE SCALE GENOMIC DNA]</scope>
    <source>
        <strain evidence="1 2">H3SJ31-1</strain>
    </source>
</reference>
<protein>
    <submittedName>
        <fullName evidence="1">DUF5818 domain-containing protein</fullName>
    </submittedName>
</protein>
<gene>
    <name evidence="1" type="ORF">PYV00_10480</name>
</gene>
<keyword evidence="2" id="KW-1185">Reference proteome</keyword>
<sequence length="70" mass="7755">MPRAPGNYRRLVGVLHMNGHSPMLEADDGRILRLISSDDLRGFDAVGVIVEGTLSGTNRLQLEWIGQRPE</sequence>
<proteinExistence type="predicted"/>
<dbReference type="Proteomes" id="UP001216253">
    <property type="component" value="Unassembled WGS sequence"/>
</dbReference>